<dbReference type="PANTHER" id="PTHR43884">
    <property type="entry name" value="ACYL-COA DEHYDROGENASE"/>
    <property type="match status" value="1"/>
</dbReference>
<evidence type="ECO:0000259" key="10">
    <source>
        <dbReference type="Pfam" id="PF02771"/>
    </source>
</evidence>
<dbReference type="AlphaFoldDB" id="A0A5N0EJC4"/>
<dbReference type="InterPro" id="IPR037069">
    <property type="entry name" value="AcylCoA_DH/ox_N_sf"/>
</dbReference>
<dbReference type="InterPro" id="IPR046373">
    <property type="entry name" value="Acyl-CoA_Oxase/DH_mid-dom_sf"/>
</dbReference>
<evidence type="ECO:0000256" key="7">
    <source>
        <dbReference type="RuleBase" id="RU362125"/>
    </source>
</evidence>
<feature type="domain" description="Acyl-CoA dehydrogenase/oxidase N-terminal" evidence="10">
    <location>
        <begin position="13"/>
        <end position="116"/>
    </location>
</feature>
<dbReference type="Pfam" id="PF00441">
    <property type="entry name" value="Acyl-CoA_dh_1"/>
    <property type="match status" value="1"/>
</dbReference>
<dbReference type="OrthoDB" id="9802447at2"/>
<protein>
    <submittedName>
        <fullName evidence="11">Acyl-CoA dehydrogenase</fullName>
    </submittedName>
</protein>
<dbReference type="RefSeq" id="WP_150401205.1">
    <property type="nucleotide sequence ID" value="NZ_VXLC01000003.1"/>
</dbReference>
<dbReference type="PROSITE" id="PS00072">
    <property type="entry name" value="ACYL_COA_DH_1"/>
    <property type="match status" value="1"/>
</dbReference>
<keyword evidence="12" id="KW-1185">Reference proteome</keyword>
<dbReference type="InterPro" id="IPR013786">
    <property type="entry name" value="AcylCoA_DH/ox_N"/>
</dbReference>
<keyword evidence="3 7" id="KW-0285">Flavoprotein</keyword>
<comment type="cofactor">
    <cofactor evidence="1 7">
        <name>FAD</name>
        <dbReference type="ChEBI" id="CHEBI:57692"/>
    </cofactor>
</comment>
<dbReference type="FunFam" id="2.40.110.10:FF:000002">
    <property type="entry name" value="Acyl-CoA dehydrogenase fadE12"/>
    <property type="match status" value="1"/>
</dbReference>
<dbReference type="InterPro" id="IPR036250">
    <property type="entry name" value="AcylCo_DH-like_C"/>
</dbReference>
<evidence type="ECO:0000256" key="3">
    <source>
        <dbReference type="ARBA" id="ARBA00022630"/>
    </source>
</evidence>
<evidence type="ECO:0000256" key="4">
    <source>
        <dbReference type="ARBA" id="ARBA00022827"/>
    </source>
</evidence>
<dbReference type="GO" id="GO:0050660">
    <property type="term" value="F:flavin adenine dinucleotide binding"/>
    <property type="evidence" value="ECO:0007669"/>
    <property type="project" value="InterPro"/>
</dbReference>
<comment type="catalytic activity">
    <reaction evidence="6">
        <text>a 2,3-saturated acyl-CoA + A = a 2,3-dehydroacyl-CoA + AH2</text>
        <dbReference type="Rhea" id="RHEA:48608"/>
        <dbReference type="ChEBI" id="CHEBI:13193"/>
        <dbReference type="ChEBI" id="CHEBI:17499"/>
        <dbReference type="ChEBI" id="CHEBI:60015"/>
        <dbReference type="ChEBI" id="CHEBI:65111"/>
    </reaction>
</comment>
<dbReference type="InterPro" id="IPR006091">
    <property type="entry name" value="Acyl-CoA_Oxase/DH_mid-dom"/>
</dbReference>
<feature type="domain" description="Acyl-CoA oxidase/dehydrogenase middle" evidence="9">
    <location>
        <begin position="121"/>
        <end position="211"/>
    </location>
</feature>
<proteinExistence type="inferred from homology"/>
<sequence length="383" mass="40690">MAVRTEVRHDWSRAAMSAFVDEVVAPRAAEFDRAGRIDPIMVSEFAERGLWGAVLSAADGGTGAGMVAFARAHEEVGRGCSSMRSLLTVHSMALYALDRWGTETAKRRWQADMVTGAVLGAFCLTEPEAGSDFAALQATAERDGDEWVINGHKLWVTGGQLADVLLVFARTERGPAAFLVDAASPGIRRIPVSHITGTRGSQVAEIVFENCRVGADAIIGPEGMGLAIATGVLDIGRFSVAAGCVGILQACLQACVSYANTRHQGGSLLREHQLVQQMISTIATNTRAARLLVHEAARLKDAGSPDTIMSTCIAKQFAATSAVAAANDAVQLHGARGCSDEYPVGRYLRDAKVMEIIEGSTQMQHVLIATDACRNQARVVEVD</sequence>
<dbReference type="InterPro" id="IPR006089">
    <property type="entry name" value="Acyl-CoA_DH_CS"/>
</dbReference>
<comment type="similarity">
    <text evidence="2 7">Belongs to the acyl-CoA dehydrogenase family.</text>
</comment>
<evidence type="ECO:0000256" key="5">
    <source>
        <dbReference type="ARBA" id="ARBA00023002"/>
    </source>
</evidence>
<dbReference type="PANTHER" id="PTHR43884:SF12">
    <property type="entry name" value="ISOVALERYL-COA DEHYDROGENASE, MITOCHONDRIAL-RELATED"/>
    <property type="match status" value="1"/>
</dbReference>
<dbReference type="GO" id="GO:0003995">
    <property type="term" value="F:acyl-CoA dehydrogenase activity"/>
    <property type="evidence" value="ECO:0007669"/>
    <property type="project" value="InterPro"/>
</dbReference>
<dbReference type="InterPro" id="IPR009100">
    <property type="entry name" value="AcylCoA_DH/oxidase_NM_dom_sf"/>
</dbReference>
<evidence type="ECO:0000313" key="11">
    <source>
        <dbReference type="EMBL" id="KAA8888930.1"/>
    </source>
</evidence>
<keyword evidence="4 7" id="KW-0274">FAD</keyword>
<comment type="caution">
    <text evidence="11">The sequence shown here is derived from an EMBL/GenBank/DDBJ whole genome shotgun (WGS) entry which is preliminary data.</text>
</comment>
<accession>A0A5N0EJC4</accession>
<dbReference type="Pfam" id="PF02770">
    <property type="entry name" value="Acyl-CoA_dh_M"/>
    <property type="match status" value="1"/>
</dbReference>
<evidence type="ECO:0000259" key="8">
    <source>
        <dbReference type="Pfam" id="PF00441"/>
    </source>
</evidence>
<dbReference type="Gene3D" id="1.20.140.10">
    <property type="entry name" value="Butyryl-CoA Dehydrogenase, subunit A, domain 3"/>
    <property type="match status" value="1"/>
</dbReference>
<dbReference type="SUPFAM" id="SSF56645">
    <property type="entry name" value="Acyl-CoA dehydrogenase NM domain-like"/>
    <property type="match status" value="1"/>
</dbReference>
<gene>
    <name evidence="11" type="ORF">F3087_07975</name>
</gene>
<evidence type="ECO:0000313" key="12">
    <source>
        <dbReference type="Proteomes" id="UP000323876"/>
    </source>
</evidence>
<dbReference type="Gene3D" id="2.40.110.10">
    <property type="entry name" value="Butyryl-CoA Dehydrogenase, subunit A, domain 2"/>
    <property type="match status" value="1"/>
</dbReference>
<evidence type="ECO:0000259" key="9">
    <source>
        <dbReference type="Pfam" id="PF02770"/>
    </source>
</evidence>
<dbReference type="PIRSF" id="PIRSF016578">
    <property type="entry name" value="HsaA"/>
    <property type="match status" value="1"/>
</dbReference>
<evidence type="ECO:0000256" key="6">
    <source>
        <dbReference type="ARBA" id="ARBA00052546"/>
    </source>
</evidence>
<feature type="domain" description="Acyl-CoA dehydrogenase/oxidase C-terminal" evidence="8">
    <location>
        <begin position="223"/>
        <end position="369"/>
    </location>
</feature>
<dbReference type="SUPFAM" id="SSF47203">
    <property type="entry name" value="Acyl-CoA dehydrogenase C-terminal domain-like"/>
    <property type="match status" value="1"/>
</dbReference>
<dbReference type="Proteomes" id="UP000323876">
    <property type="component" value="Unassembled WGS sequence"/>
</dbReference>
<dbReference type="Pfam" id="PF02771">
    <property type="entry name" value="Acyl-CoA_dh_N"/>
    <property type="match status" value="1"/>
</dbReference>
<organism evidence="11 12">
    <name type="scientific">Nocardia colli</name>
    <dbReference type="NCBI Taxonomy" id="2545717"/>
    <lineage>
        <taxon>Bacteria</taxon>
        <taxon>Bacillati</taxon>
        <taxon>Actinomycetota</taxon>
        <taxon>Actinomycetes</taxon>
        <taxon>Mycobacteriales</taxon>
        <taxon>Nocardiaceae</taxon>
        <taxon>Nocardia</taxon>
    </lineage>
</organism>
<dbReference type="EMBL" id="VXLC01000003">
    <property type="protein sequence ID" value="KAA8888930.1"/>
    <property type="molecule type" value="Genomic_DNA"/>
</dbReference>
<evidence type="ECO:0000256" key="2">
    <source>
        <dbReference type="ARBA" id="ARBA00009347"/>
    </source>
</evidence>
<dbReference type="Gene3D" id="1.10.540.10">
    <property type="entry name" value="Acyl-CoA dehydrogenase/oxidase, N-terminal domain"/>
    <property type="match status" value="1"/>
</dbReference>
<dbReference type="FunFam" id="1.20.140.10:FF:000004">
    <property type="entry name" value="Acyl-CoA dehydrogenase FadE25"/>
    <property type="match status" value="1"/>
</dbReference>
<evidence type="ECO:0000256" key="1">
    <source>
        <dbReference type="ARBA" id="ARBA00001974"/>
    </source>
</evidence>
<keyword evidence="5 7" id="KW-0560">Oxidoreductase</keyword>
<reference evidence="11 12" key="1">
    <citation type="submission" date="2019-09" db="EMBL/GenBank/DDBJ databases">
        <authorList>
            <person name="Wang X."/>
        </authorList>
    </citation>
    <scope>NUCLEOTIDE SEQUENCE [LARGE SCALE GENOMIC DNA]</scope>
    <source>
        <strain evidence="11 12">CICC 11023</strain>
    </source>
</reference>
<name>A0A5N0EJC4_9NOCA</name>
<dbReference type="InterPro" id="IPR009075">
    <property type="entry name" value="AcylCo_DH/oxidase_C"/>
</dbReference>